<sequence>MLERFTGRARAAVAAARDEARRLRHDHVGTEHLLLGLLGADDDPAAAALADAGVTLDAARARVVELAGRAADAAAGEIPFTPRAKAALELALREARRLDAESIDTGHVLLGVLREGGGRGVAVLTGLGAEPRALRSDLLARCGGPRAEPFLPRARPSTARRLDAIERRLENIETLLATVVERMDRT</sequence>
<organism evidence="3 4">
    <name type="scientific">Actinomadura rayongensis</name>
    <dbReference type="NCBI Taxonomy" id="1429076"/>
    <lineage>
        <taxon>Bacteria</taxon>
        <taxon>Bacillati</taxon>
        <taxon>Actinomycetota</taxon>
        <taxon>Actinomycetes</taxon>
        <taxon>Streptosporangiales</taxon>
        <taxon>Thermomonosporaceae</taxon>
        <taxon>Actinomadura</taxon>
    </lineage>
</organism>
<keyword evidence="1" id="KW-0677">Repeat</keyword>
<dbReference type="Pfam" id="PF02861">
    <property type="entry name" value="Clp_N"/>
    <property type="match status" value="1"/>
</dbReference>
<dbReference type="SUPFAM" id="SSF81923">
    <property type="entry name" value="Double Clp-N motif"/>
    <property type="match status" value="1"/>
</dbReference>
<dbReference type="EMBL" id="WUTW01000005">
    <property type="protein sequence ID" value="MXQ66657.1"/>
    <property type="molecule type" value="Genomic_DNA"/>
</dbReference>
<gene>
    <name evidence="3" type="ORF">GQ466_21810</name>
</gene>
<dbReference type="Gene3D" id="1.10.1780.10">
    <property type="entry name" value="Clp, N-terminal domain"/>
    <property type="match status" value="1"/>
</dbReference>
<protein>
    <recommendedName>
        <fullName evidence="2">Clp R domain-containing protein</fullName>
    </recommendedName>
</protein>
<dbReference type="PROSITE" id="PS51903">
    <property type="entry name" value="CLP_R"/>
    <property type="match status" value="1"/>
</dbReference>
<dbReference type="PANTHER" id="PTHR47016">
    <property type="entry name" value="ATP-DEPENDENT CLP PROTEASE ATP-BINDING SUBUNIT CLPT1, CHLOROPLASTIC"/>
    <property type="match status" value="1"/>
</dbReference>
<dbReference type="Proteomes" id="UP000431901">
    <property type="component" value="Unassembled WGS sequence"/>
</dbReference>
<dbReference type="InterPro" id="IPR036628">
    <property type="entry name" value="Clp_N_dom_sf"/>
</dbReference>
<evidence type="ECO:0000313" key="4">
    <source>
        <dbReference type="Proteomes" id="UP000431901"/>
    </source>
</evidence>
<name>A0A6I4W928_9ACTN</name>
<dbReference type="InterPro" id="IPR044217">
    <property type="entry name" value="CLPT1/2"/>
</dbReference>
<dbReference type="PANTHER" id="PTHR47016:SF5">
    <property type="entry name" value="CLP DOMAIN SUPERFAMILY PROTEIN"/>
    <property type="match status" value="1"/>
</dbReference>
<dbReference type="RefSeq" id="WP_161104867.1">
    <property type="nucleotide sequence ID" value="NZ_JBHLYI010000003.1"/>
</dbReference>
<dbReference type="InterPro" id="IPR004176">
    <property type="entry name" value="Clp_R_N"/>
</dbReference>
<evidence type="ECO:0000313" key="3">
    <source>
        <dbReference type="EMBL" id="MXQ66657.1"/>
    </source>
</evidence>
<keyword evidence="4" id="KW-1185">Reference proteome</keyword>
<proteinExistence type="predicted"/>
<evidence type="ECO:0000259" key="2">
    <source>
        <dbReference type="PROSITE" id="PS51903"/>
    </source>
</evidence>
<feature type="domain" description="Clp R" evidence="2">
    <location>
        <begin position="2"/>
        <end position="144"/>
    </location>
</feature>
<dbReference type="AlphaFoldDB" id="A0A6I4W928"/>
<comment type="caution">
    <text evidence="3">The sequence shown here is derived from an EMBL/GenBank/DDBJ whole genome shotgun (WGS) entry which is preliminary data.</text>
</comment>
<evidence type="ECO:0000256" key="1">
    <source>
        <dbReference type="PROSITE-ProRule" id="PRU01251"/>
    </source>
</evidence>
<reference evidence="3 4" key="1">
    <citation type="submission" date="2019-12" db="EMBL/GenBank/DDBJ databases">
        <title>Nocardia macrotermitis sp. nov. and Nocardia aurantia sp. nov., isolated from the gut of the fungus growing-termite Macrotermes natalensis.</title>
        <authorList>
            <person name="Christine B."/>
            <person name="Rene B."/>
        </authorList>
    </citation>
    <scope>NUCLEOTIDE SEQUENCE [LARGE SCALE GENOMIC DNA]</scope>
    <source>
        <strain evidence="3 4">DSM 102126</strain>
    </source>
</reference>
<accession>A0A6I4W928</accession>